<evidence type="ECO:0000259" key="23">
    <source>
        <dbReference type="PROSITE" id="PS50255"/>
    </source>
</evidence>
<evidence type="ECO:0000256" key="11">
    <source>
        <dbReference type="ARBA" id="ARBA00022833"/>
    </source>
</evidence>
<evidence type="ECO:0000256" key="14">
    <source>
        <dbReference type="ARBA" id="ARBA00023004"/>
    </source>
</evidence>
<feature type="binding site" evidence="19">
    <location>
        <position position="312"/>
    </location>
    <ligand>
        <name>Zn(2+)</name>
        <dbReference type="ChEBI" id="CHEBI:29105"/>
        <label>1</label>
    </ligand>
</feature>
<keyword evidence="25" id="KW-1185">Reference proteome</keyword>
<dbReference type="CTD" id="79152"/>
<dbReference type="GO" id="GO:0006633">
    <property type="term" value="P:fatty acid biosynthetic process"/>
    <property type="evidence" value="ECO:0007669"/>
    <property type="project" value="UniProtKB-KW"/>
</dbReference>
<evidence type="ECO:0000256" key="21">
    <source>
        <dbReference type="SAM" id="MobiDB-lite"/>
    </source>
</evidence>
<dbReference type="STRING" id="7217.B3MDQ4"/>
<evidence type="ECO:0000256" key="4">
    <source>
        <dbReference type="ARBA" id="ARBA00005747"/>
    </source>
</evidence>
<keyword evidence="5 18" id="KW-0444">Lipid biosynthesis</keyword>
<feature type="compositionally biased region" description="Basic and acidic residues" evidence="21">
    <location>
        <begin position="86"/>
        <end position="101"/>
    </location>
</feature>
<dbReference type="OrthoDB" id="2204368at2759"/>
<evidence type="ECO:0000256" key="9">
    <source>
        <dbReference type="ARBA" id="ARBA00022824"/>
    </source>
</evidence>
<feature type="binding site" evidence="19">
    <location>
        <position position="214"/>
    </location>
    <ligand>
        <name>Zn(2+)</name>
        <dbReference type="ChEBI" id="CHEBI:29105"/>
        <label>1</label>
    </ligand>
</feature>
<dbReference type="PhylomeDB" id="B3MDQ4"/>
<organism evidence="24 25">
    <name type="scientific">Drosophila ananassae</name>
    <name type="common">Fruit fly</name>
    <dbReference type="NCBI Taxonomy" id="7217"/>
    <lineage>
        <taxon>Eukaryota</taxon>
        <taxon>Metazoa</taxon>
        <taxon>Ecdysozoa</taxon>
        <taxon>Arthropoda</taxon>
        <taxon>Hexapoda</taxon>
        <taxon>Insecta</taxon>
        <taxon>Pterygota</taxon>
        <taxon>Neoptera</taxon>
        <taxon>Endopterygota</taxon>
        <taxon>Diptera</taxon>
        <taxon>Brachycera</taxon>
        <taxon>Muscomorpha</taxon>
        <taxon>Ephydroidea</taxon>
        <taxon>Drosophilidae</taxon>
        <taxon>Drosophila</taxon>
        <taxon>Sophophora</taxon>
    </lineage>
</organism>
<comment type="function">
    <text evidence="18">Catalyzes stereospecific hydroxylation of free fatty acids at the C-2 position to produce (R)-2-hydroxy fatty acids, which are building blocks of sphingolipids and glycosphingolipids common in neural tissue and epidermis. Plays an essential role in the synthesis of galactosphingolipids of the myelin sheath. Responsible for the synthesis of sphingolipids and glycosphingolipids involved in the formation of epidermal lamellar bodies critical for skin permeability barrier. Participates in the synthesis of glycosphingolipids and a fraction of type II wax diesters in sebaceous gland, specifically regulating hair follicle homeostasis. Involved in the synthesis of sphingolipids of plasma membrane rafts, controlling lipid raft mobility and trafficking of raft-associated proteins.</text>
</comment>
<evidence type="ECO:0000256" key="1">
    <source>
        <dbReference type="ARBA" id="ARBA00004477"/>
    </source>
</evidence>
<evidence type="ECO:0000256" key="8">
    <source>
        <dbReference type="ARBA" id="ARBA00022723"/>
    </source>
</evidence>
<evidence type="ECO:0000256" key="6">
    <source>
        <dbReference type="ARBA" id="ARBA00022617"/>
    </source>
</evidence>
<evidence type="ECO:0000256" key="22">
    <source>
        <dbReference type="SAM" id="Phobius"/>
    </source>
</evidence>
<sequence>MEAHPTETEANDKFIVKYRQQYYDLSKFMHKHPGGINTLKGLNQSDMTARFLKAPPHSDAAMYLMQEYKIDSQDTRKRRPSTSGGEPKERNQTNTQTEDKNNNQLDDSMEHLVDWSKAMLPQIANITENYDEWVHKPVDRPLRLFGPWYLEMLTKTPWWLVPSFWIPVILKCASEEFASSWQNKSQLVEVVAYFLFGVLLWTFLEYTLHRWVFHVKLKSNSGPWICTFHFMIHGLHHKVPFDPMRLVFPPLPGAVLATIIYTPLSFMLLHPRIVLSGALTGYLCYDLMHYYLHYGNPNTRAFVHMKRYHYHHHFSHQTLGYGISSPLWDVVFQTRIHLRKLRYQLRWS</sequence>
<keyword evidence="12 22" id="KW-1133">Transmembrane helix</keyword>
<keyword evidence="7 22" id="KW-0812">Transmembrane</keyword>
<evidence type="ECO:0000256" key="3">
    <source>
        <dbReference type="ARBA" id="ARBA00005189"/>
    </source>
</evidence>
<dbReference type="KEGG" id="dan:6494810"/>
<evidence type="ECO:0000256" key="15">
    <source>
        <dbReference type="ARBA" id="ARBA00023098"/>
    </source>
</evidence>
<feature type="transmembrane region" description="Helical" evidence="22">
    <location>
        <begin position="190"/>
        <end position="208"/>
    </location>
</feature>
<dbReference type="InterPro" id="IPR014430">
    <property type="entry name" value="Scs7"/>
</dbReference>
<dbReference type="GO" id="GO:0080132">
    <property type="term" value="F:fatty acid 2-hydroxylase activity"/>
    <property type="evidence" value="ECO:0007669"/>
    <property type="project" value="EnsemblMetazoa"/>
</dbReference>
<dbReference type="InterPro" id="IPR006694">
    <property type="entry name" value="Fatty_acid_hydroxylase"/>
</dbReference>
<dbReference type="PANTHER" id="PTHR12863">
    <property type="entry name" value="FATTY ACID HYDROXYLASE"/>
    <property type="match status" value="1"/>
</dbReference>
<feature type="binding site" evidence="19">
    <location>
        <position position="309"/>
    </location>
    <ligand>
        <name>Zn(2+)</name>
        <dbReference type="ChEBI" id="CHEBI:29105"/>
        <label>1</label>
    </ligand>
</feature>
<keyword evidence="8 18" id="KW-0479">Metal-binding</keyword>
<keyword evidence="13 18" id="KW-0560">Oxidoreductase</keyword>
<feature type="domain" description="Cytochrome b5 heme-binding" evidence="23">
    <location>
        <begin position="1"/>
        <end position="74"/>
    </location>
</feature>
<dbReference type="OMA" id="WTIIEYV"/>
<feature type="binding site" evidence="19">
    <location>
        <position position="313"/>
    </location>
    <ligand>
        <name>Zn(2+)</name>
        <dbReference type="ChEBI" id="CHEBI:29105"/>
        <label>1</label>
    </ligand>
</feature>
<feature type="binding site" description="axial binding residue" evidence="20">
    <location>
        <position position="32"/>
    </location>
    <ligand>
        <name>heme</name>
        <dbReference type="ChEBI" id="CHEBI:30413"/>
    </ligand>
    <ligandPart>
        <name>Fe</name>
        <dbReference type="ChEBI" id="CHEBI:18248"/>
    </ligandPart>
</feature>
<proteinExistence type="inferred from homology"/>
<dbReference type="GO" id="GO:0005789">
    <property type="term" value="C:endoplasmic reticulum membrane"/>
    <property type="evidence" value="ECO:0007669"/>
    <property type="project" value="UniProtKB-SubCell"/>
</dbReference>
<evidence type="ECO:0000256" key="2">
    <source>
        <dbReference type="ARBA" id="ARBA00004991"/>
    </source>
</evidence>
<feature type="binding site" evidence="19">
    <location>
        <position position="236"/>
    </location>
    <ligand>
        <name>Zn(2+)</name>
        <dbReference type="ChEBI" id="CHEBI:29105"/>
        <label>1</label>
    </ligand>
</feature>
<feature type="binding site" evidence="19">
    <location>
        <position position="289"/>
    </location>
    <ligand>
        <name>Zn(2+)</name>
        <dbReference type="ChEBI" id="CHEBI:29105"/>
        <label>1</label>
    </ligand>
</feature>
<keyword evidence="16 18" id="KW-0472">Membrane</keyword>
<protein>
    <recommendedName>
        <fullName evidence="18">Fatty acid 2-hydroxylase</fullName>
        <ecNumber evidence="18">1.-.-.-</ecNumber>
    </recommendedName>
</protein>
<reference evidence="24 25" key="1">
    <citation type="journal article" date="2007" name="Nature">
        <title>Evolution of genes and genomes on the Drosophila phylogeny.</title>
        <authorList>
            <consortium name="Drosophila 12 Genomes Consortium"/>
            <person name="Clark A.G."/>
            <person name="Eisen M.B."/>
            <person name="Smith D.R."/>
            <person name="Bergman C.M."/>
            <person name="Oliver B."/>
            <person name="Markow T.A."/>
            <person name="Kaufman T.C."/>
            <person name="Kellis M."/>
            <person name="Gelbart W."/>
            <person name="Iyer V.N."/>
            <person name="Pollard D.A."/>
            <person name="Sackton T.B."/>
            <person name="Larracuente A.M."/>
            <person name="Singh N.D."/>
            <person name="Abad J.P."/>
            <person name="Abt D.N."/>
            <person name="Adryan B."/>
            <person name="Aguade M."/>
            <person name="Akashi H."/>
            <person name="Anderson W.W."/>
            <person name="Aquadro C.F."/>
            <person name="Ardell D.H."/>
            <person name="Arguello R."/>
            <person name="Artieri C.G."/>
            <person name="Barbash D.A."/>
            <person name="Barker D."/>
            <person name="Barsanti P."/>
            <person name="Batterham P."/>
            <person name="Batzoglou S."/>
            <person name="Begun D."/>
            <person name="Bhutkar A."/>
            <person name="Blanco E."/>
            <person name="Bosak S.A."/>
            <person name="Bradley R.K."/>
            <person name="Brand A.D."/>
            <person name="Brent M.R."/>
            <person name="Brooks A.N."/>
            <person name="Brown R.H."/>
            <person name="Butlin R.K."/>
            <person name="Caggese C."/>
            <person name="Calvi B.R."/>
            <person name="Bernardo de Carvalho A."/>
            <person name="Caspi A."/>
            <person name="Castrezana S."/>
            <person name="Celniker S.E."/>
            <person name="Chang J.L."/>
            <person name="Chapple C."/>
            <person name="Chatterji S."/>
            <person name="Chinwalla A."/>
            <person name="Civetta A."/>
            <person name="Clifton S.W."/>
            <person name="Comeron J.M."/>
            <person name="Costello J.C."/>
            <person name="Coyne J.A."/>
            <person name="Daub J."/>
            <person name="David R.G."/>
            <person name="Delcher A.L."/>
            <person name="Delehaunty K."/>
            <person name="Do C.B."/>
            <person name="Ebling H."/>
            <person name="Edwards K."/>
            <person name="Eickbush T."/>
            <person name="Evans J.D."/>
            <person name="Filipski A."/>
            <person name="Findeiss S."/>
            <person name="Freyhult E."/>
            <person name="Fulton L."/>
            <person name="Fulton R."/>
            <person name="Garcia A.C."/>
            <person name="Gardiner A."/>
            <person name="Garfield D.A."/>
            <person name="Garvin B.E."/>
            <person name="Gibson G."/>
            <person name="Gilbert D."/>
            <person name="Gnerre S."/>
            <person name="Godfrey J."/>
            <person name="Good R."/>
            <person name="Gotea V."/>
            <person name="Gravely B."/>
            <person name="Greenberg A.J."/>
            <person name="Griffiths-Jones S."/>
            <person name="Gross S."/>
            <person name="Guigo R."/>
            <person name="Gustafson E.A."/>
            <person name="Haerty W."/>
            <person name="Hahn M.W."/>
            <person name="Halligan D.L."/>
            <person name="Halpern A.L."/>
            <person name="Halter G.M."/>
            <person name="Han M.V."/>
            <person name="Heger A."/>
            <person name="Hillier L."/>
            <person name="Hinrichs A.S."/>
            <person name="Holmes I."/>
            <person name="Hoskins R.A."/>
            <person name="Hubisz M.J."/>
            <person name="Hultmark D."/>
            <person name="Huntley M.A."/>
            <person name="Jaffe D.B."/>
            <person name="Jagadeeshan S."/>
            <person name="Jeck W.R."/>
            <person name="Johnson J."/>
            <person name="Jones C.D."/>
            <person name="Jordan W.C."/>
            <person name="Karpen G.H."/>
            <person name="Kataoka E."/>
            <person name="Keightley P.D."/>
            <person name="Kheradpour P."/>
            <person name="Kirkness E.F."/>
            <person name="Koerich L.B."/>
            <person name="Kristiansen K."/>
            <person name="Kudrna D."/>
            <person name="Kulathinal R.J."/>
            <person name="Kumar S."/>
            <person name="Kwok R."/>
            <person name="Lander E."/>
            <person name="Langley C.H."/>
            <person name="Lapoint R."/>
            <person name="Lazzaro B.P."/>
            <person name="Lee S.J."/>
            <person name="Levesque L."/>
            <person name="Li R."/>
            <person name="Lin C.F."/>
            <person name="Lin M.F."/>
            <person name="Lindblad-Toh K."/>
            <person name="Llopart A."/>
            <person name="Long M."/>
            <person name="Low L."/>
            <person name="Lozovsky E."/>
            <person name="Lu J."/>
            <person name="Luo M."/>
            <person name="Machado C.A."/>
            <person name="Makalowski W."/>
            <person name="Marzo M."/>
            <person name="Matsuda M."/>
            <person name="Matzkin L."/>
            <person name="McAllister B."/>
            <person name="McBride C.S."/>
            <person name="McKernan B."/>
            <person name="McKernan K."/>
            <person name="Mendez-Lago M."/>
            <person name="Minx P."/>
            <person name="Mollenhauer M.U."/>
            <person name="Montooth K."/>
            <person name="Mount S.M."/>
            <person name="Mu X."/>
            <person name="Myers E."/>
            <person name="Negre B."/>
            <person name="Newfeld S."/>
            <person name="Nielsen R."/>
            <person name="Noor M.A."/>
            <person name="O'Grady P."/>
            <person name="Pachter L."/>
            <person name="Papaceit M."/>
            <person name="Parisi M.J."/>
            <person name="Parisi M."/>
            <person name="Parts L."/>
            <person name="Pedersen J.S."/>
            <person name="Pesole G."/>
            <person name="Phillippy A.M."/>
            <person name="Ponting C.P."/>
            <person name="Pop M."/>
            <person name="Porcelli D."/>
            <person name="Powell J.R."/>
            <person name="Prohaska S."/>
            <person name="Pruitt K."/>
            <person name="Puig M."/>
            <person name="Quesneville H."/>
            <person name="Ram K.R."/>
            <person name="Rand D."/>
            <person name="Rasmussen M.D."/>
            <person name="Reed L.K."/>
            <person name="Reenan R."/>
            <person name="Reily A."/>
            <person name="Remington K.A."/>
            <person name="Rieger T.T."/>
            <person name="Ritchie M.G."/>
            <person name="Robin C."/>
            <person name="Rogers Y.H."/>
            <person name="Rohde C."/>
            <person name="Rozas J."/>
            <person name="Rubenfield M.J."/>
            <person name="Ruiz A."/>
            <person name="Russo S."/>
            <person name="Salzberg S.L."/>
            <person name="Sanchez-Gracia A."/>
            <person name="Saranga D.J."/>
            <person name="Sato H."/>
            <person name="Schaeffer S.W."/>
            <person name="Schatz M.C."/>
            <person name="Schlenke T."/>
            <person name="Schwartz R."/>
            <person name="Segarra C."/>
            <person name="Singh R.S."/>
            <person name="Sirot L."/>
            <person name="Sirota M."/>
            <person name="Sisneros N.B."/>
            <person name="Smith C.D."/>
            <person name="Smith T.F."/>
            <person name="Spieth J."/>
            <person name="Stage D.E."/>
            <person name="Stark A."/>
            <person name="Stephan W."/>
            <person name="Strausberg R.L."/>
            <person name="Strempel S."/>
            <person name="Sturgill D."/>
            <person name="Sutton G."/>
            <person name="Sutton G.G."/>
            <person name="Tao W."/>
            <person name="Teichmann S."/>
            <person name="Tobari Y.N."/>
            <person name="Tomimura Y."/>
            <person name="Tsolas J.M."/>
            <person name="Valente V.L."/>
            <person name="Venter E."/>
            <person name="Venter J.C."/>
            <person name="Vicario S."/>
            <person name="Vieira F.G."/>
            <person name="Vilella A.J."/>
            <person name="Villasante A."/>
            <person name="Walenz B."/>
            <person name="Wang J."/>
            <person name="Wasserman M."/>
            <person name="Watts T."/>
            <person name="Wilson D."/>
            <person name="Wilson R.K."/>
            <person name="Wing R.A."/>
            <person name="Wolfner M.F."/>
            <person name="Wong A."/>
            <person name="Wong G.K."/>
            <person name="Wu C.I."/>
            <person name="Wu G."/>
            <person name="Yamamoto D."/>
            <person name="Yang H.P."/>
            <person name="Yang S.P."/>
            <person name="Yorke J.A."/>
            <person name="Yoshida K."/>
            <person name="Zdobnov E."/>
            <person name="Zhang P."/>
            <person name="Zhang Y."/>
            <person name="Zimin A.V."/>
            <person name="Baldwin J."/>
            <person name="Abdouelleil A."/>
            <person name="Abdulkadir J."/>
            <person name="Abebe A."/>
            <person name="Abera B."/>
            <person name="Abreu J."/>
            <person name="Acer S.C."/>
            <person name="Aftuck L."/>
            <person name="Alexander A."/>
            <person name="An P."/>
            <person name="Anderson E."/>
            <person name="Anderson S."/>
            <person name="Arachi H."/>
            <person name="Azer M."/>
            <person name="Bachantsang P."/>
            <person name="Barry A."/>
            <person name="Bayul T."/>
            <person name="Berlin A."/>
            <person name="Bessette D."/>
            <person name="Bloom T."/>
            <person name="Blye J."/>
            <person name="Boguslavskiy L."/>
            <person name="Bonnet C."/>
            <person name="Boukhgalter B."/>
            <person name="Bourzgui I."/>
            <person name="Brown A."/>
            <person name="Cahill P."/>
            <person name="Channer S."/>
            <person name="Cheshatsang Y."/>
            <person name="Chuda L."/>
            <person name="Citroen M."/>
            <person name="Collymore A."/>
            <person name="Cooke P."/>
            <person name="Costello M."/>
            <person name="D'Aco K."/>
            <person name="Daza R."/>
            <person name="De Haan G."/>
            <person name="DeGray S."/>
            <person name="DeMaso C."/>
            <person name="Dhargay N."/>
            <person name="Dooley K."/>
            <person name="Dooley E."/>
            <person name="Doricent M."/>
            <person name="Dorje P."/>
            <person name="Dorjee K."/>
            <person name="Dupes A."/>
            <person name="Elong R."/>
            <person name="Falk J."/>
            <person name="Farina A."/>
            <person name="Faro S."/>
            <person name="Ferguson D."/>
            <person name="Fisher S."/>
            <person name="Foley C.D."/>
            <person name="Franke A."/>
            <person name="Friedrich D."/>
            <person name="Gadbois L."/>
            <person name="Gearin G."/>
            <person name="Gearin C.R."/>
            <person name="Giannoukos G."/>
            <person name="Goode T."/>
            <person name="Graham J."/>
            <person name="Grandbois E."/>
            <person name="Grewal S."/>
            <person name="Gyaltsen K."/>
            <person name="Hafez N."/>
            <person name="Hagos B."/>
            <person name="Hall J."/>
            <person name="Henson C."/>
            <person name="Hollinger A."/>
            <person name="Honan T."/>
            <person name="Huard M.D."/>
            <person name="Hughes L."/>
            <person name="Hurhula B."/>
            <person name="Husby M.E."/>
            <person name="Kamat A."/>
            <person name="Kanga B."/>
            <person name="Kashin S."/>
            <person name="Khazanovich D."/>
            <person name="Kisner P."/>
            <person name="Lance K."/>
            <person name="Lara M."/>
            <person name="Lee W."/>
            <person name="Lennon N."/>
            <person name="Letendre F."/>
            <person name="LeVine R."/>
            <person name="Lipovsky A."/>
            <person name="Liu X."/>
            <person name="Liu J."/>
            <person name="Liu S."/>
            <person name="Lokyitsang T."/>
            <person name="Lokyitsang Y."/>
            <person name="Lubonja R."/>
            <person name="Lui A."/>
            <person name="MacDonald P."/>
            <person name="Magnisalis V."/>
            <person name="Maru K."/>
            <person name="Matthews C."/>
            <person name="McCusker W."/>
            <person name="McDonough S."/>
            <person name="Mehta T."/>
            <person name="Meldrim J."/>
            <person name="Meneus L."/>
            <person name="Mihai O."/>
            <person name="Mihalev A."/>
            <person name="Mihova T."/>
            <person name="Mittelman R."/>
            <person name="Mlenga V."/>
            <person name="Montmayeur A."/>
            <person name="Mulrain L."/>
            <person name="Navidi A."/>
            <person name="Naylor J."/>
            <person name="Negash T."/>
            <person name="Nguyen T."/>
            <person name="Nguyen N."/>
            <person name="Nicol R."/>
            <person name="Norbu C."/>
            <person name="Norbu N."/>
            <person name="Novod N."/>
            <person name="O'Neill B."/>
            <person name="Osman S."/>
            <person name="Markiewicz E."/>
            <person name="Oyono O.L."/>
            <person name="Patti C."/>
            <person name="Phunkhang P."/>
            <person name="Pierre F."/>
            <person name="Priest M."/>
            <person name="Raghuraman S."/>
            <person name="Rege F."/>
            <person name="Reyes R."/>
            <person name="Rise C."/>
            <person name="Rogov P."/>
            <person name="Ross K."/>
            <person name="Ryan E."/>
            <person name="Settipalli S."/>
            <person name="Shea T."/>
            <person name="Sherpa N."/>
            <person name="Shi L."/>
            <person name="Shih D."/>
            <person name="Sparrow T."/>
            <person name="Spaulding J."/>
            <person name="Stalker J."/>
            <person name="Stange-Thomann N."/>
            <person name="Stavropoulos S."/>
            <person name="Stone C."/>
            <person name="Strader C."/>
            <person name="Tesfaye S."/>
            <person name="Thomson T."/>
            <person name="Thoulutsang Y."/>
            <person name="Thoulutsang D."/>
            <person name="Topham K."/>
            <person name="Topping I."/>
            <person name="Tsamla T."/>
            <person name="Vassiliev H."/>
            <person name="Vo A."/>
            <person name="Wangchuk T."/>
            <person name="Wangdi T."/>
            <person name="Weiand M."/>
            <person name="Wilkinson J."/>
            <person name="Wilson A."/>
            <person name="Yadav S."/>
            <person name="Young G."/>
            <person name="Yu Q."/>
            <person name="Zembek L."/>
            <person name="Zhong D."/>
            <person name="Zimmer A."/>
            <person name="Zwirko Z."/>
            <person name="Jaffe D.B."/>
            <person name="Alvarez P."/>
            <person name="Brockman W."/>
            <person name="Butler J."/>
            <person name="Chin C."/>
            <person name="Gnerre S."/>
            <person name="Grabherr M."/>
            <person name="Kleber M."/>
            <person name="Mauceli E."/>
            <person name="MacCallum I."/>
        </authorList>
    </citation>
    <scope>NUCLEOTIDE SEQUENCE [LARGE SCALE GENOMIC DNA]</scope>
    <source>
        <strain evidence="25">Tucson 14024-0371.13</strain>
    </source>
</reference>
<keyword evidence="11 19" id="KW-0862">Zinc</keyword>
<dbReference type="EMBL" id="CH902619">
    <property type="protein sequence ID" value="EDV36439.1"/>
    <property type="molecule type" value="Genomic_DNA"/>
</dbReference>
<keyword evidence="14 18" id="KW-0408">Iron</keyword>
<evidence type="ECO:0000256" key="5">
    <source>
        <dbReference type="ARBA" id="ARBA00022516"/>
    </source>
</evidence>
<dbReference type="eggNOG" id="KOG0539">
    <property type="taxonomic scope" value="Eukaryota"/>
</dbReference>
<dbReference type="GO" id="GO:0005506">
    <property type="term" value="F:iron ion binding"/>
    <property type="evidence" value="ECO:0007669"/>
    <property type="project" value="UniProtKB-UniRule"/>
</dbReference>
<dbReference type="Pfam" id="PF04116">
    <property type="entry name" value="FA_hydroxylase"/>
    <property type="match status" value="1"/>
</dbReference>
<dbReference type="InterPro" id="IPR018506">
    <property type="entry name" value="Cyt_B5_heme-BS"/>
</dbReference>
<dbReference type="InterPro" id="IPR001199">
    <property type="entry name" value="Cyt_B5-like_heme/steroid-bd"/>
</dbReference>
<keyword evidence="15 18" id="KW-0443">Lipid metabolism</keyword>
<dbReference type="FunFam" id="3.10.120.10:FF:000030">
    <property type="entry name" value="Fatty acid 2-hydroxylase"/>
    <property type="match status" value="1"/>
</dbReference>
<feature type="binding site" evidence="19">
    <location>
        <position position="293"/>
    </location>
    <ligand>
        <name>Zn(2+)</name>
        <dbReference type="ChEBI" id="CHEBI:29105"/>
        <label>1</label>
    </ligand>
</feature>
<comment type="cofactor">
    <cofactor evidence="20">
        <name>Fe cation</name>
        <dbReference type="ChEBI" id="CHEBI:24875"/>
    </cofactor>
</comment>
<evidence type="ECO:0000256" key="12">
    <source>
        <dbReference type="ARBA" id="ARBA00022989"/>
    </source>
</evidence>
<dbReference type="GO" id="GO:0020037">
    <property type="term" value="F:heme binding"/>
    <property type="evidence" value="ECO:0007669"/>
    <property type="project" value="InterPro"/>
</dbReference>
<feature type="binding site" evidence="19">
    <location>
        <position position="233"/>
    </location>
    <ligand>
        <name>Zn(2+)</name>
        <dbReference type="ChEBI" id="CHEBI:29105"/>
        <label>1</label>
    </ligand>
</feature>
<evidence type="ECO:0000256" key="7">
    <source>
        <dbReference type="ARBA" id="ARBA00022692"/>
    </source>
</evidence>
<comment type="similarity">
    <text evidence="4 18">Belongs to the sterol desaturase family. SCS7 subfamily.</text>
</comment>
<dbReference type="PANTHER" id="PTHR12863:SF1">
    <property type="entry name" value="FATTY ACID 2-HYDROXYLASE"/>
    <property type="match status" value="1"/>
</dbReference>
<keyword evidence="9 18" id="KW-0256">Endoplasmic reticulum</keyword>
<dbReference type="Gene3D" id="3.10.120.10">
    <property type="entry name" value="Cytochrome b5-like heme/steroid binding domain"/>
    <property type="match status" value="1"/>
</dbReference>
<evidence type="ECO:0000256" key="19">
    <source>
        <dbReference type="PIRSR" id="PIRSR005149-1"/>
    </source>
</evidence>
<comment type="pathway">
    <text evidence="3">Lipid metabolism.</text>
</comment>
<evidence type="ECO:0000256" key="10">
    <source>
        <dbReference type="ARBA" id="ARBA00022832"/>
    </source>
</evidence>
<evidence type="ECO:0000313" key="25">
    <source>
        <dbReference type="Proteomes" id="UP000007801"/>
    </source>
</evidence>
<dbReference type="GeneID" id="6494810"/>
<dbReference type="InterPro" id="IPR036400">
    <property type="entry name" value="Cyt_B5-like_heme/steroid_sf"/>
</dbReference>
<dbReference type="Pfam" id="PF00173">
    <property type="entry name" value="Cyt-b5"/>
    <property type="match status" value="1"/>
</dbReference>
<dbReference type="PIRSF" id="PIRSF005149">
    <property type="entry name" value="IPC-B_HD"/>
    <property type="match status" value="1"/>
</dbReference>
<keyword evidence="10 18" id="KW-0276">Fatty acid metabolism</keyword>
<dbReference type="EC" id="1.-.-.-" evidence="18"/>
<dbReference type="FunCoup" id="B3MDQ4">
    <property type="interactions" value="50"/>
</dbReference>
<gene>
    <name evidence="24" type="primary">Dana\GF11951</name>
    <name evidence="24" type="synonym">dana_GLEANR_11966</name>
    <name evidence="24" type="ORF">GF11951</name>
</gene>
<dbReference type="SUPFAM" id="SSF55856">
    <property type="entry name" value="Cytochrome b5-like heme/steroid binding domain"/>
    <property type="match status" value="1"/>
</dbReference>
<feature type="transmembrane region" description="Helical" evidence="22">
    <location>
        <begin position="273"/>
        <end position="292"/>
    </location>
</feature>
<feature type="transmembrane region" description="Helical" evidence="22">
    <location>
        <begin position="246"/>
        <end position="267"/>
    </location>
</feature>
<evidence type="ECO:0000256" key="17">
    <source>
        <dbReference type="ARBA" id="ARBA00023160"/>
    </source>
</evidence>
<evidence type="ECO:0000256" key="18">
    <source>
        <dbReference type="PIRNR" id="PIRNR005149"/>
    </source>
</evidence>
<feature type="binding site" description="axial binding residue" evidence="20">
    <location>
        <position position="57"/>
    </location>
    <ligand>
        <name>heme</name>
        <dbReference type="ChEBI" id="CHEBI:30413"/>
    </ligand>
    <ligandPart>
        <name>Fe</name>
        <dbReference type="ChEBI" id="CHEBI:18248"/>
    </ligandPart>
</feature>
<dbReference type="PROSITE" id="PS50255">
    <property type="entry name" value="CYTOCHROME_B5_2"/>
    <property type="match status" value="1"/>
</dbReference>
<comment type="pathway">
    <text evidence="2">Sphingolipid metabolism.</text>
</comment>
<keyword evidence="6 20" id="KW-0349">Heme</keyword>
<accession>B3MDQ4</accession>
<evidence type="ECO:0000256" key="13">
    <source>
        <dbReference type="ARBA" id="ARBA00023002"/>
    </source>
</evidence>
<evidence type="ECO:0000256" key="16">
    <source>
        <dbReference type="ARBA" id="ARBA00023136"/>
    </source>
</evidence>
<evidence type="ECO:0000313" key="24">
    <source>
        <dbReference type="EMBL" id="EDV36439.1"/>
    </source>
</evidence>
<name>B3MDQ4_DROAN</name>
<keyword evidence="17 18" id="KW-0275">Fatty acid biosynthesis</keyword>
<evidence type="ECO:0000256" key="20">
    <source>
        <dbReference type="PIRSR" id="PIRSR005149-50"/>
    </source>
</evidence>
<dbReference type="Proteomes" id="UP000007801">
    <property type="component" value="Unassembled WGS sequence"/>
</dbReference>
<feature type="binding site" evidence="19">
    <location>
        <position position="209"/>
    </location>
    <ligand>
        <name>Zn(2+)</name>
        <dbReference type="ChEBI" id="CHEBI:29105"/>
        <label>1</label>
    </ligand>
</feature>
<feature type="region of interest" description="Disordered" evidence="21">
    <location>
        <begin position="72"/>
        <end position="104"/>
    </location>
</feature>
<dbReference type="HOGENOM" id="CLU_034756_2_0_1"/>
<dbReference type="PROSITE" id="PS00191">
    <property type="entry name" value="CYTOCHROME_B5_1"/>
    <property type="match status" value="1"/>
</dbReference>
<feature type="binding site" evidence="19">
    <location>
        <position position="237"/>
    </location>
    <ligand>
        <name>Zn(2+)</name>
        <dbReference type="ChEBI" id="CHEBI:29105"/>
        <label>1</label>
    </ligand>
</feature>
<comment type="subcellular location">
    <subcellularLocation>
        <location evidence="1">Endoplasmic reticulum membrane</location>
        <topology evidence="1">Multi-pass membrane protein</topology>
    </subcellularLocation>
</comment>
<dbReference type="InParanoid" id="B3MDQ4"/>
<comment type="cofactor">
    <cofactor evidence="18 19">
        <name>Zn(2+)</name>
        <dbReference type="ChEBI" id="CHEBI:29105"/>
    </cofactor>
    <text evidence="18 19">Binds 2 Zn(2+) ions per subunit that likely form a catalytic dimetal center.</text>
</comment>
<dbReference type="AlphaFoldDB" id="B3MDQ4"/>